<comment type="caution">
    <text evidence="1">The sequence shown here is derived from an EMBL/GenBank/DDBJ whole genome shotgun (WGS) entry which is preliminary data.</text>
</comment>
<protein>
    <submittedName>
        <fullName evidence="1">Uncharacterized protein</fullName>
    </submittedName>
</protein>
<accession>A0A7J8A8F2</accession>
<evidence type="ECO:0000313" key="1">
    <source>
        <dbReference type="EMBL" id="KAF6382446.1"/>
    </source>
</evidence>
<gene>
    <name evidence="1" type="ORF">mPipKuh1_008826</name>
</gene>
<sequence length="132" mass="14867">MFLLQEIKILATNKVSILLRYQISSTMPTTEEKSFLFNSYPRIIFHCFLERQGKTERNINVRETHHLVASCTHPDQGLGWGGACNQAMCPSPELSLGPFSPQAYSLSTEPNQLGLEKSLFLFEQNVKTQCSG</sequence>
<proteinExistence type="predicted"/>
<reference evidence="1 2" key="1">
    <citation type="journal article" date="2020" name="Nature">
        <title>Six reference-quality genomes reveal evolution of bat adaptations.</title>
        <authorList>
            <person name="Jebb D."/>
            <person name="Huang Z."/>
            <person name="Pippel M."/>
            <person name="Hughes G.M."/>
            <person name="Lavrichenko K."/>
            <person name="Devanna P."/>
            <person name="Winkler S."/>
            <person name="Jermiin L.S."/>
            <person name="Skirmuntt E.C."/>
            <person name="Katzourakis A."/>
            <person name="Burkitt-Gray L."/>
            <person name="Ray D.A."/>
            <person name="Sullivan K.A.M."/>
            <person name="Roscito J.G."/>
            <person name="Kirilenko B.M."/>
            <person name="Davalos L.M."/>
            <person name="Corthals A.P."/>
            <person name="Power M.L."/>
            <person name="Jones G."/>
            <person name="Ransome R.D."/>
            <person name="Dechmann D.K.N."/>
            <person name="Locatelli A.G."/>
            <person name="Puechmaille S.J."/>
            <person name="Fedrigo O."/>
            <person name="Jarvis E.D."/>
            <person name="Hiller M."/>
            <person name="Vernes S.C."/>
            <person name="Myers E.W."/>
            <person name="Teeling E.C."/>
        </authorList>
    </citation>
    <scope>NUCLEOTIDE SEQUENCE [LARGE SCALE GENOMIC DNA]</scope>
    <source>
        <strain evidence="1">MPipKuh1</strain>
        <tissue evidence="1">Flight muscle</tissue>
    </source>
</reference>
<dbReference type="AlphaFoldDB" id="A0A7J8A8F2"/>
<evidence type="ECO:0000313" key="2">
    <source>
        <dbReference type="Proteomes" id="UP000558488"/>
    </source>
</evidence>
<name>A0A7J8A8F2_PIPKU</name>
<keyword evidence="2" id="KW-1185">Reference proteome</keyword>
<dbReference type="EMBL" id="JACAGB010000002">
    <property type="protein sequence ID" value="KAF6382446.1"/>
    <property type="molecule type" value="Genomic_DNA"/>
</dbReference>
<organism evidence="1 2">
    <name type="scientific">Pipistrellus kuhlii</name>
    <name type="common">Kuhl's pipistrelle</name>
    <dbReference type="NCBI Taxonomy" id="59472"/>
    <lineage>
        <taxon>Eukaryota</taxon>
        <taxon>Metazoa</taxon>
        <taxon>Chordata</taxon>
        <taxon>Craniata</taxon>
        <taxon>Vertebrata</taxon>
        <taxon>Euteleostomi</taxon>
        <taxon>Mammalia</taxon>
        <taxon>Eutheria</taxon>
        <taxon>Laurasiatheria</taxon>
        <taxon>Chiroptera</taxon>
        <taxon>Yangochiroptera</taxon>
        <taxon>Vespertilionidae</taxon>
        <taxon>Pipistrellus</taxon>
    </lineage>
</organism>
<dbReference type="Proteomes" id="UP000558488">
    <property type="component" value="Unassembled WGS sequence"/>
</dbReference>